<dbReference type="OrthoDB" id="7618373at2"/>
<keyword evidence="1" id="KW-0805">Transcription regulation</keyword>
<dbReference type="GO" id="GO:0003700">
    <property type="term" value="F:DNA-binding transcription factor activity"/>
    <property type="evidence" value="ECO:0007669"/>
    <property type="project" value="InterPro"/>
</dbReference>
<sequence length="214" mass="23439">MTEASARFDRICATLRDRICLLDAPPGTRLSEEALAKEFGTSRTPIRRVLARLEAEGLVAVRSGVGSIVTDLDPTEFAQVYALRLELTQLVAVLDPVKPTQAHVDRVQGFVTRGEALAAAPDARGFATLNRAFHDFGLSLTANTALREVAERLYLRTARIWLQAVAHMDLAQECAIFAEEIRQTHEALRAGDVQAAALIRRAHISMSAARLARI</sequence>
<dbReference type="SUPFAM" id="SSF48008">
    <property type="entry name" value="GntR ligand-binding domain-like"/>
    <property type="match status" value="1"/>
</dbReference>
<keyword evidence="6" id="KW-1185">Reference proteome</keyword>
<keyword evidence="2" id="KW-0238">DNA-binding</keyword>
<dbReference type="Pfam" id="PF07729">
    <property type="entry name" value="FCD"/>
    <property type="match status" value="1"/>
</dbReference>
<accession>A0A1H3JHW7</accession>
<dbReference type="PROSITE" id="PS50949">
    <property type="entry name" value="HTH_GNTR"/>
    <property type="match status" value="1"/>
</dbReference>
<evidence type="ECO:0000256" key="2">
    <source>
        <dbReference type="ARBA" id="ARBA00023125"/>
    </source>
</evidence>
<reference evidence="5 6" key="1">
    <citation type="submission" date="2016-10" db="EMBL/GenBank/DDBJ databases">
        <authorList>
            <person name="de Groot N.N."/>
        </authorList>
    </citation>
    <scope>NUCLEOTIDE SEQUENCE [LARGE SCALE GENOMIC DNA]</scope>
    <source>
        <strain evidence="5 6">DSM 26880</strain>
    </source>
</reference>
<dbReference type="PRINTS" id="PR00035">
    <property type="entry name" value="HTHGNTR"/>
</dbReference>
<dbReference type="Pfam" id="PF00392">
    <property type="entry name" value="GntR"/>
    <property type="match status" value="1"/>
</dbReference>
<dbReference type="InterPro" id="IPR000524">
    <property type="entry name" value="Tscrpt_reg_HTH_GntR"/>
</dbReference>
<evidence type="ECO:0000259" key="4">
    <source>
        <dbReference type="PROSITE" id="PS50949"/>
    </source>
</evidence>
<evidence type="ECO:0000313" key="6">
    <source>
        <dbReference type="Proteomes" id="UP000199286"/>
    </source>
</evidence>
<dbReference type="SMART" id="SM00345">
    <property type="entry name" value="HTH_GNTR"/>
    <property type="match status" value="1"/>
</dbReference>
<gene>
    <name evidence="5" type="ORF">SAMN05444340_10720</name>
</gene>
<dbReference type="InterPro" id="IPR008920">
    <property type="entry name" value="TF_FadR/GntR_C"/>
</dbReference>
<keyword evidence="3" id="KW-0804">Transcription</keyword>
<dbReference type="RefSeq" id="WP_089882970.1">
    <property type="nucleotide sequence ID" value="NZ_FNPF01000007.1"/>
</dbReference>
<feature type="domain" description="HTH gntR-type" evidence="4">
    <location>
        <begin position="5"/>
        <end position="72"/>
    </location>
</feature>
<dbReference type="Proteomes" id="UP000199286">
    <property type="component" value="Unassembled WGS sequence"/>
</dbReference>
<protein>
    <submittedName>
        <fullName evidence="5">Transcriptional regulator, GntR family</fullName>
    </submittedName>
</protein>
<dbReference type="SUPFAM" id="SSF46785">
    <property type="entry name" value="Winged helix' DNA-binding domain"/>
    <property type="match status" value="1"/>
</dbReference>
<name>A0A1H3JHW7_9RHOB</name>
<dbReference type="AlphaFoldDB" id="A0A1H3JHW7"/>
<evidence type="ECO:0000256" key="1">
    <source>
        <dbReference type="ARBA" id="ARBA00023015"/>
    </source>
</evidence>
<organism evidence="5 6">
    <name type="scientific">Citreimonas salinaria</name>
    <dbReference type="NCBI Taxonomy" id="321339"/>
    <lineage>
        <taxon>Bacteria</taxon>
        <taxon>Pseudomonadati</taxon>
        <taxon>Pseudomonadota</taxon>
        <taxon>Alphaproteobacteria</taxon>
        <taxon>Rhodobacterales</taxon>
        <taxon>Roseobacteraceae</taxon>
        <taxon>Citreimonas</taxon>
    </lineage>
</organism>
<dbReference type="GO" id="GO:0003677">
    <property type="term" value="F:DNA binding"/>
    <property type="evidence" value="ECO:0007669"/>
    <property type="project" value="UniProtKB-KW"/>
</dbReference>
<evidence type="ECO:0000313" key="5">
    <source>
        <dbReference type="EMBL" id="SDY39008.1"/>
    </source>
</evidence>
<dbReference type="Gene3D" id="1.20.120.530">
    <property type="entry name" value="GntR ligand-binding domain-like"/>
    <property type="match status" value="1"/>
</dbReference>
<dbReference type="InterPro" id="IPR036390">
    <property type="entry name" value="WH_DNA-bd_sf"/>
</dbReference>
<dbReference type="STRING" id="321339.SAMN05444340_10720"/>
<proteinExistence type="predicted"/>
<dbReference type="InterPro" id="IPR036388">
    <property type="entry name" value="WH-like_DNA-bd_sf"/>
</dbReference>
<dbReference type="CDD" id="cd07377">
    <property type="entry name" value="WHTH_GntR"/>
    <property type="match status" value="1"/>
</dbReference>
<dbReference type="PANTHER" id="PTHR43537:SF5">
    <property type="entry name" value="UXU OPERON TRANSCRIPTIONAL REGULATOR"/>
    <property type="match status" value="1"/>
</dbReference>
<evidence type="ECO:0000256" key="3">
    <source>
        <dbReference type="ARBA" id="ARBA00023163"/>
    </source>
</evidence>
<dbReference type="InterPro" id="IPR011711">
    <property type="entry name" value="GntR_C"/>
</dbReference>
<dbReference type="Gene3D" id="1.10.10.10">
    <property type="entry name" value="Winged helix-like DNA-binding domain superfamily/Winged helix DNA-binding domain"/>
    <property type="match status" value="1"/>
</dbReference>
<dbReference type="PANTHER" id="PTHR43537">
    <property type="entry name" value="TRANSCRIPTIONAL REGULATOR, GNTR FAMILY"/>
    <property type="match status" value="1"/>
</dbReference>
<dbReference type="EMBL" id="FNPF01000007">
    <property type="protein sequence ID" value="SDY39008.1"/>
    <property type="molecule type" value="Genomic_DNA"/>
</dbReference>